<keyword evidence="6" id="KW-0234">DNA repair</keyword>
<keyword evidence="7" id="KW-0539">Nucleus</keyword>
<evidence type="ECO:0000259" key="11">
    <source>
        <dbReference type="Pfam" id="PF15715"/>
    </source>
</evidence>
<feature type="compositionally biased region" description="Polar residues" evidence="10">
    <location>
        <begin position="55"/>
        <end position="65"/>
    </location>
</feature>
<feature type="region of interest" description="Disordered" evidence="10">
    <location>
        <begin position="1"/>
        <end position="96"/>
    </location>
</feature>
<evidence type="ECO:0000313" key="13">
    <source>
        <dbReference type="Proteomes" id="UP000617340"/>
    </source>
</evidence>
<dbReference type="Pfam" id="PF15715">
    <property type="entry name" value="PAF"/>
    <property type="match status" value="1"/>
</dbReference>
<dbReference type="GO" id="GO:0019985">
    <property type="term" value="P:translesion synthesis"/>
    <property type="evidence" value="ECO:0007669"/>
    <property type="project" value="TreeGrafter"/>
</dbReference>
<proteinExistence type="predicted"/>
<sequence length="96" mass="10576">MVRTKADRVPTKAIGAKAPHKIASTTGAKKSGNRGKSYSGGNPYHPRETPEWQKPITNFMNQNVTKENDVSSSSKNTENEENNTNDTSIEIDNDQN</sequence>
<comment type="subcellular location">
    <subcellularLocation>
        <location evidence="2">Cytoplasm</location>
        <location evidence="2">Perinuclear region</location>
    </subcellularLocation>
    <subcellularLocation>
        <location evidence="1">Nucleus</location>
    </subcellularLocation>
</comment>
<keyword evidence="4" id="KW-0963">Cytoplasm</keyword>
<accession>A0A834JI18</accession>
<keyword evidence="13" id="KW-1185">Reference proteome</keyword>
<dbReference type="GO" id="GO:0048471">
    <property type="term" value="C:perinuclear region of cytoplasm"/>
    <property type="evidence" value="ECO:0007669"/>
    <property type="project" value="UniProtKB-SubCell"/>
</dbReference>
<dbReference type="PANTHER" id="PTHR15679:SF8">
    <property type="entry name" value="PCNA-ASSOCIATED FACTOR"/>
    <property type="match status" value="1"/>
</dbReference>
<evidence type="ECO:0000256" key="9">
    <source>
        <dbReference type="ARBA" id="ARBA00031186"/>
    </source>
</evidence>
<evidence type="ECO:0000256" key="1">
    <source>
        <dbReference type="ARBA" id="ARBA00004123"/>
    </source>
</evidence>
<keyword evidence="5" id="KW-0227">DNA damage</keyword>
<dbReference type="GO" id="GO:0005634">
    <property type="term" value="C:nucleus"/>
    <property type="evidence" value="ECO:0007669"/>
    <property type="project" value="UniProtKB-SubCell"/>
</dbReference>
<evidence type="ECO:0000313" key="12">
    <source>
        <dbReference type="EMBL" id="KAF7388435.1"/>
    </source>
</evidence>
<dbReference type="InterPro" id="IPR040444">
    <property type="entry name" value="PCNA-AF"/>
</dbReference>
<organism evidence="12 13">
    <name type="scientific">Vespula germanica</name>
    <name type="common">German yellow jacket</name>
    <name type="synonym">Paravespula germanica</name>
    <dbReference type="NCBI Taxonomy" id="30212"/>
    <lineage>
        <taxon>Eukaryota</taxon>
        <taxon>Metazoa</taxon>
        <taxon>Ecdysozoa</taxon>
        <taxon>Arthropoda</taxon>
        <taxon>Hexapoda</taxon>
        <taxon>Insecta</taxon>
        <taxon>Pterygota</taxon>
        <taxon>Neoptera</taxon>
        <taxon>Endopterygota</taxon>
        <taxon>Hymenoptera</taxon>
        <taxon>Apocrita</taxon>
        <taxon>Aculeata</taxon>
        <taxon>Vespoidea</taxon>
        <taxon>Vespidae</taxon>
        <taxon>Vespinae</taxon>
        <taxon>Vespula</taxon>
    </lineage>
</organism>
<evidence type="ECO:0000256" key="6">
    <source>
        <dbReference type="ARBA" id="ARBA00023204"/>
    </source>
</evidence>
<evidence type="ECO:0000256" key="4">
    <source>
        <dbReference type="ARBA" id="ARBA00022490"/>
    </source>
</evidence>
<feature type="compositionally biased region" description="Basic and acidic residues" evidence="10">
    <location>
        <begin position="1"/>
        <end position="10"/>
    </location>
</feature>
<dbReference type="GO" id="GO:0003682">
    <property type="term" value="F:chromatin binding"/>
    <property type="evidence" value="ECO:0007669"/>
    <property type="project" value="TreeGrafter"/>
</dbReference>
<dbReference type="GO" id="GO:0051726">
    <property type="term" value="P:regulation of cell cycle"/>
    <property type="evidence" value="ECO:0007669"/>
    <property type="project" value="InterPro"/>
</dbReference>
<feature type="compositionally biased region" description="Acidic residues" evidence="10">
    <location>
        <begin position="79"/>
        <end position="96"/>
    </location>
</feature>
<reference evidence="12" key="1">
    <citation type="journal article" date="2020" name="G3 (Bethesda)">
        <title>High-Quality Assemblies for Three Invasive Social Wasps from the &lt;i&gt;Vespula&lt;/i&gt; Genus.</title>
        <authorList>
            <person name="Harrop T.W.R."/>
            <person name="Guhlin J."/>
            <person name="McLaughlin G.M."/>
            <person name="Permina E."/>
            <person name="Stockwell P."/>
            <person name="Gilligan J."/>
            <person name="Le Lec M.F."/>
            <person name="Gruber M.A.M."/>
            <person name="Quinn O."/>
            <person name="Lovegrove M."/>
            <person name="Duncan E.J."/>
            <person name="Remnant E.J."/>
            <person name="Van Eeckhoven J."/>
            <person name="Graham B."/>
            <person name="Knapp R.A."/>
            <person name="Langford K.W."/>
            <person name="Kronenberg Z."/>
            <person name="Press M.O."/>
            <person name="Eacker S.M."/>
            <person name="Wilson-Rankin E.E."/>
            <person name="Purcell J."/>
            <person name="Lester P.J."/>
            <person name="Dearden P.K."/>
        </authorList>
    </citation>
    <scope>NUCLEOTIDE SEQUENCE</scope>
    <source>
        <strain evidence="12">Linc-1</strain>
    </source>
</reference>
<dbReference type="InterPro" id="IPR031444">
    <property type="entry name" value="PCNA-AF_dom"/>
</dbReference>
<dbReference type="AlphaFoldDB" id="A0A834JI18"/>
<dbReference type="GO" id="GO:0006281">
    <property type="term" value="P:DNA repair"/>
    <property type="evidence" value="ECO:0007669"/>
    <property type="project" value="UniProtKB-KW"/>
</dbReference>
<comment type="caution">
    <text evidence="12">The sequence shown here is derived from an EMBL/GenBank/DDBJ whole genome shotgun (WGS) entry which is preliminary data.</text>
</comment>
<evidence type="ECO:0000256" key="2">
    <source>
        <dbReference type="ARBA" id="ARBA00004556"/>
    </source>
</evidence>
<evidence type="ECO:0000256" key="8">
    <source>
        <dbReference type="ARBA" id="ARBA00030014"/>
    </source>
</evidence>
<protein>
    <recommendedName>
        <fullName evidence="3">PCNA-associated factor</fullName>
    </recommendedName>
    <alternativeName>
        <fullName evidence="8">PCNA-associated factor of 15 kDa</fullName>
    </alternativeName>
    <alternativeName>
        <fullName evidence="9">PCNA-clamp-associated factor</fullName>
    </alternativeName>
</protein>
<feature type="compositionally biased region" description="Polar residues" evidence="10">
    <location>
        <begin position="23"/>
        <end position="40"/>
    </location>
</feature>
<evidence type="ECO:0000256" key="5">
    <source>
        <dbReference type="ARBA" id="ARBA00022763"/>
    </source>
</evidence>
<dbReference type="PANTHER" id="PTHR15679">
    <property type="entry name" value="PCNA-ASSOCIATED FACTOR"/>
    <property type="match status" value="1"/>
</dbReference>
<dbReference type="EMBL" id="JACSDZ010000013">
    <property type="protein sequence ID" value="KAF7388435.1"/>
    <property type="molecule type" value="Genomic_DNA"/>
</dbReference>
<evidence type="ECO:0000256" key="3">
    <source>
        <dbReference type="ARBA" id="ARBA00013777"/>
    </source>
</evidence>
<gene>
    <name evidence="12" type="ORF">HZH68_012377</name>
</gene>
<evidence type="ECO:0000256" key="10">
    <source>
        <dbReference type="SAM" id="MobiDB-lite"/>
    </source>
</evidence>
<name>A0A834JI18_VESGE</name>
<feature type="domain" description="PCNA-associated factor histone-like" evidence="11">
    <location>
        <begin position="1"/>
        <end position="85"/>
    </location>
</feature>
<dbReference type="Proteomes" id="UP000617340">
    <property type="component" value="Unassembled WGS sequence"/>
</dbReference>
<evidence type="ECO:0000256" key="7">
    <source>
        <dbReference type="ARBA" id="ARBA00023242"/>
    </source>
</evidence>